<dbReference type="Gene3D" id="1.10.150.130">
    <property type="match status" value="1"/>
</dbReference>
<protein>
    <recommendedName>
        <fullName evidence="3">CxC3 like cysteine cluster domain-containing protein</fullName>
    </recommendedName>
</protein>
<evidence type="ECO:0000256" key="1">
    <source>
        <dbReference type="ARBA" id="ARBA00023125"/>
    </source>
</evidence>
<dbReference type="EMBL" id="LRGB01002227">
    <property type="protein sequence ID" value="KZS08382.1"/>
    <property type="molecule type" value="Genomic_DNA"/>
</dbReference>
<comment type="caution">
    <text evidence="4">The sequence shown here is derived from an EMBL/GenBank/DDBJ whole genome shotgun (WGS) entry which is preliminary data.</text>
</comment>
<accession>A0A164R764</accession>
<evidence type="ECO:0000313" key="4">
    <source>
        <dbReference type="EMBL" id="KZS08382.1"/>
    </source>
</evidence>
<evidence type="ECO:0000259" key="3">
    <source>
        <dbReference type="Pfam" id="PF18804"/>
    </source>
</evidence>
<evidence type="ECO:0000313" key="5">
    <source>
        <dbReference type="Proteomes" id="UP000076858"/>
    </source>
</evidence>
<dbReference type="InterPro" id="IPR010998">
    <property type="entry name" value="Integrase_recombinase_N"/>
</dbReference>
<proteinExistence type="predicted"/>
<dbReference type="GO" id="GO:0003677">
    <property type="term" value="F:DNA binding"/>
    <property type="evidence" value="ECO:0007669"/>
    <property type="project" value="UniProtKB-KW"/>
</dbReference>
<keyword evidence="5" id="KW-1185">Reference proteome</keyword>
<dbReference type="PANTHER" id="PTHR35617">
    <property type="entry name" value="PHAGE_INTEGRASE DOMAIN-CONTAINING PROTEIN"/>
    <property type="match status" value="1"/>
</dbReference>
<feature type="compositionally biased region" description="Acidic residues" evidence="2">
    <location>
        <begin position="685"/>
        <end position="695"/>
    </location>
</feature>
<sequence length="701" mass="78780">MDDRRFLAELEICQEFRLPTFQPHFTLPLEAYLGPSANGNDHTALAHTVMVPDPAKFINRYSPNVPSGTGSVHIPVGGISSTNGQPFNPVNRLEAIGSCLDSPCFPPEVVELLLSATRENTNTTYQSAWNGWSNWCHSRNVDPMSGGVKEVLCYLARMFKAGRSYNTVKISRSMLSSTLNMTNDGPRDIDKHPLITQLIKGIYHAKPPTPKLLSNGFNSNVDVPVPIFKPGICPSCLTVGSMRIQCGPDEISVVTTKVRKDGLSSPEFECTFFHFLKKPSSADYMKFYFWPGTTYRISALLFMVVLSGSGNFSCSRLQERHKELDNKSNGINEMFIGEKYRDGESLYGNDIIEDDKDQLVHTLKLEVKLGKPSGETCGASSFQALRSENSKAKNLDITGIVMMTCIYGATVRITKMTRGESFSLTHMMHMKAEQMNGKFFCSDVVCKYSSGPSNLSFARNPDVEKEMLDSLCKWLDALLEEKGLTFNQLPGIMEQLKQQATIMEGELERELEGKSFMMKVLKSRVAKFSDSSKARSVEHHKMTQKKARIDKIIDRLNEKGVIVMPQHLDSGMLSLRYKEAIVQNQNEMAMFVKEWQNIRGTLSSDIQRYQSKNSYRNRTNRQDYQNCINRFSDCLSAEKLAESPFAQGDDFTDEFRVKEEDLLDGLGSGVEEFEDEGDFGYTTEATEDYDSDALDELAFTP</sequence>
<reference evidence="4 5" key="1">
    <citation type="submission" date="2016-03" db="EMBL/GenBank/DDBJ databases">
        <title>EvidentialGene: Evidence-directed Construction of Genes on Genomes.</title>
        <authorList>
            <person name="Gilbert D.G."/>
            <person name="Choi J.-H."/>
            <person name="Mockaitis K."/>
            <person name="Colbourne J."/>
            <person name="Pfrender M."/>
        </authorList>
    </citation>
    <scope>NUCLEOTIDE SEQUENCE [LARGE SCALE GENOMIC DNA]</scope>
    <source>
        <strain evidence="4 5">Xinb3</strain>
        <tissue evidence="4">Complete organism</tissue>
    </source>
</reference>
<dbReference type="Proteomes" id="UP000076858">
    <property type="component" value="Unassembled WGS sequence"/>
</dbReference>
<dbReference type="Pfam" id="PF18758">
    <property type="entry name" value="KDZ"/>
    <property type="match status" value="1"/>
</dbReference>
<feature type="domain" description="CxC3 like cysteine cluster" evidence="3">
    <location>
        <begin position="222"/>
        <end position="300"/>
    </location>
</feature>
<dbReference type="AlphaFoldDB" id="A0A164R764"/>
<dbReference type="InterPro" id="IPR040564">
    <property type="entry name" value="CxC3-like"/>
</dbReference>
<keyword evidence="1" id="KW-0238">DNA-binding</keyword>
<name>A0A164R764_9CRUS</name>
<dbReference type="Pfam" id="PF18804">
    <property type="entry name" value="CxC3"/>
    <property type="match status" value="1"/>
</dbReference>
<dbReference type="PANTHER" id="PTHR35617:SF3">
    <property type="entry name" value="CORE-BINDING (CB) DOMAIN-CONTAINING PROTEIN"/>
    <property type="match status" value="1"/>
</dbReference>
<dbReference type="InterPro" id="IPR040521">
    <property type="entry name" value="KDZ"/>
</dbReference>
<dbReference type="OrthoDB" id="6359197at2759"/>
<dbReference type="SUPFAM" id="SSF47823">
    <property type="entry name" value="lambda integrase-like, N-terminal domain"/>
    <property type="match status" value="1"/>
</dbReference>
<gene>
    <name evidence="4" type="ORF">APZ42_027683</name>
</gene>
<organism evidence="4 5">
    <name type="scientific">Daphnia magna</name>
    <dbReference type="NCBI Taxonomy" id="35525"/>
    <lineage>
        <taxon>Eukaryota</taxon>
        <taxon>Metazoa</taxon>
        <taxon>Ecdysozoa</taxon>
        <taxon>Arthropoda</taxon>
        <taxon>Crustacea</taxon>
        <taxon>Branchiopoda</taxon>
        <taxon>Diplostraca</taxon>
        <taxon>Cladocera</taxon>
        <taxon>Anomopoda</taxon>
        <taxon>Daphniidae</taxon>
        <taxon>Daphnia</taxon>
    </lineage>
</organism>
<evidence type="ECO:0000256" key="2">
    <source>
        <dbReference type="SAM" id="MobiDB-lite"/>
    </source>
</evidence>
<feature type="region of interest" description="Disordered" evidence="2">
    <location>
        <begin position="672"/>
        <end position="701"/>
    </location>
</feature>